<reference evidence="2" key="1">
    <citation type="submission" date="2023-03" db="EMBL/GenBank/DDBJ databases">
        <title>Massive genome expansion in bonnet fungi (Mycena s.s.) driven by repeated elements and novel gene families across ecological guilds.</title>
        <authorList>
            <consortium name="Lawrence Berkeley National Laboratory"/>
            <person name="Harder C.B."/>
            <person name="Miyauchi S."/>
            <person name="Viragh M."/>
            <person name="Kuo A."/>
            <person name="Thoen E."/>
            <person name="Andreopoulos B."/>
            <person name="Lu D."/>
            <person name="Skrede I."/>
            <person name="Drula E."/>
            <person name="Henrissat B."/>
            <person name="Morin E."/>
            <person name="Kohler A."/>
            <person name="Barry K."/>
            <person name="LaButti K."/>
            <person name="Morin E."/>
            <person name="Salamov A."/>
            <person name="Lipzen A."/>
            <person name="Mereny Z."/>
            <person name="Hegedus B."/>
            <person name="Baldrian P."/>
            <person name="Stursova M."/>
            <person name="Weitz H."/>
            <person name="Taylor A."/>
            <person name="Grigoriev I.V."/>
            <person name="Nagy L.G."/>
            <person name="Martin F."/>
            <person name="Kauserud H."/>
        </authorList>
    </citation>
    <scope>NUCLEOTIDE SEQUENCE</scope>
    <source>
        <strain evidence="2">CBHHK067</strain>
    </source>
</reference>
<organism evidence="2 3">
    <name type="scientific">Mycena rosella</name>
    <name type="common">Pink bonnet</name>
    <name type="synonym">Agaricus rosellus</name>
    <dbReference type="NCBI Taxonomy" id="1033263"/>
    <lineage>
        <taxon>Eukaryota</taxon>
        <taxon>Fungi</taxon>
        <taxon>Dikarya</taxon>
        <taxon>Basidiomycota</taxon>
        <taxon>Agaricomycotina</taxon>
        <taxon>Agaricomycetes</taxon>
        <taxon>Agaricomycetidae</taxon>
        <taxon>Agaricales</taxon>
        <taxon>Marasmiineae</taxon>
        <taxon>Mycenaceae</taxon>
        <taxon>Mycena</taxon>
    </lineage>
</organism>
<gene>
    <name evidence="2" type="ORF">B0H17DRAFT_1149343</name>
</gene>
<sequence length="167" mass="18415">MTFRPSQGQNITTCGRAKAGNDDMPASVLPEDLSCNRIYTRNLKFGLEGREFADPSGTVKSSLWIRSSWIPRLLIRLRCSAPRRSTHPSASRTFSPASPAEVHEKPVMILVKTMNTELNQSDFLPSLAGAGVQTFWIGRAFVEGRASSRSELLHCKTIAPQTDVVPE</sequence>
<feature type="compositionally biased region" description="Polar residues" evidence="1">
    <location>
        <begin position="1"/>
        <end position="13"/>
    </location>
</feature>
<name>A0AAD7C3D1_MYCRO</name>
<evidence type="ECO:0000313" key="2">
    <source>
        <dbReference type="EMBL" id="KAJ7637822.1"/>
    </source>
</evidence>
<feature type="region of interest" description="Disordered" evidence="1">
    <location>
        <begin position="1"/>
        <end position="22"/>
    </location>
</feature>
<comment type="caution">
    <text evidence="2">The sequence shown here is derived from an EMBL/GenBank/DDBJ whole genome shotgun (WGS) entry which is preliminary data.</text>
</comment>
<protein>
    <submittedName>
        <fullName evidence="2">Uncharacterized protein</fullName>
    </submittedName>
</protein>
<dbReference type="AlphaFoldDB" id="A0AAD7C3D1"/>
<evidence type="ECO:0000313" key="3">
    <source>
        <dbReference type="Proteomes" id="UP001221757"/>
    </source>
</evidence>
<proteinExistence type="predicted"/>
<accession>A0AAD7C3D1</accession>
<evidence type="ECO:0000256" key="1">
    <source>
        <dbReference type="SAM" id="MobiDB-lite"/>
    </source>
</evidence>
<keyword evidence="3" id="KW-1185">Reference proteome</keyword>
<dbReference type="Proteomes" id="UP001221757">
    <property type="component" value="Unassembled WGS sequence"/>
</dbReference>
<dbReference type="EMBL" id="JARKIE010000449">
    <property type="protein sequence ID" value="KAJ7637822.1"/>
    <property type="molecule type" value="Genomic_DNA"/>
</dbReference>